<accession>A0AC61L6Z8</accession>
<sequence>MNTVQKIVKNTAALFAAQFAVAILSLALAIVIARSSGDVIFGKYSFALAFTSIFAVFSDLGYNTLLIRDVARDKSQASKYLSNVLLMRAFLFPVIFTSIVIAVNVLGYPADTKNVVYLFGVYLLILSFSDVFKVTFRVFEKMEYEASITIFAAMIRLSLGLLVLFMGYGLIELALVFILSSILDLLFCFVVCTRRFVKPKMEPDFGFWKSTMKVALPIGMLSIFGLIYTSMDTVMLSMMKGDAVVGWYNAAYNLVLGFKPIPHLFMNALFPLMAGYYTSSTDSLKTVYEKSFKYLFILGLPIVVLMTLLADRFILLFYGQQFHPSILALQILSWDVLLFFSYFCMAFVLVSLTKQNRMAAIAGCAALVNIILNLVLIPPFSYVGAAIATIITETLLIALFFSIISKSFYKLQVGKILIKPSIASLIMGVVIYQFMEFNLILVIILAASLYCFVLYLTRAFSDDDLQLFKQILGR</sequence>
<protein>
    <submittedName>
        <fullName evidence="1">Flippase</fullName>
    </submittedName>
</protein>
<reference evidence="1" key="1">
    <citation type="submission" date="2018-01" db="EMBL/GenBank/DDBJ databases">
        <authorList>
            <person name="Krukenberg V."/>
        </authorList>
    </citation>
    <scope>NUCLEOTIDE SEQUENCE</scope>
    <source>
        <strain evidence="1">E20ANME2</strain>
    </source>
</reference>
<gene>
    <name evidence="1" type="ORF">C4B59_00650</name>
</gene>
<organism evidence="1 2">
    <name type="scientific">Candidatus Methanogaster sp</name>
    <dbReference type="NCBI Taxonomy" id="3386292"/>
    <lineage>
        <taxon>Archaea</taxon>
        <taxon>Methanobacteriati</taxon>
        <taxon>Methanobacteriota</taxon>
        <taxon>Stenosarchaea group</taxon>
        <taxon>Methanomicrobia</taxon>
        <taxon>Methanosarcinales</taxon>
        <taxon>ANME-2 cluster</taxon>
        <taxon>Candidatus Methanogasteraceae</taxon>
        <taxon>Candidatus Methanogaster</taxon>
    </lineage>
</organism>
<name>A0AC61L6Z8_9EURY</name>
<dbReference type="Proteomes" id="UP000248329">
    <property type="component" value="Unassembled WGS sequence"/>
</dbReference>
<dbReference type="EMBL" id="PQXF01000001">
    <property type="protein sequence ID" value="PXF62154.1"/>
    <property type="molecule type" value="Genomic_DNA"/>
</dbReference>
<evidence type="ECO:0000313" key="2">
    <source>
        <dbReference type="Proteomes" id="UP000248329"/>
    </source>
</evidence>
<proteinExistence type="predicted"/>
<comment type="caution">
    <text evidence="1">The sequence shown here is derived from an EMBL/GenBank/DDBJ whole genome shotgun (WGS) entry which is preliminary data.</text>
</comment>
<evidence type="ECO:0000313" key="1">
    <source>
        <dbReference type="EMBL" id="PXF62154.1"/>
    </source>
</evidence>